<protein>
    <submittedName>
        <fullName evidence="6">HTH-type transcriptional regulator DmlR</fullName>
    </submittedName>
</protein>
<dbReference type="GO" id="GO:0043565">
    <property type="term" value="F:sequence-specific DNA binding"/>
    <property type="evidence" value="ECO:0007669"/>
    <property type="project" value="TreeGrafter"/>
</dbReference>
<gene>
    <name evidence="6" type="primary">dmlR_15</name>
    <name evidence="6" type="ORF">AVE30378_03839</name>
</gene>
<dbReference type="InterPro" id="IPR036388">
    <property type="entry name" value="WH-like_DNA-bd_sf"/>
</dbReference>
<organism evidence="6 7">
    <name type="scientific">Achromobacter veterisilvae</name>
    <dbReference type="NCBI Taxonomy" id="2069367"/>
    <lineage>
        <taxon>Bacteria</taxon>
        <taxon>Pseudomonadati</taxon>
        <taxon>Pseudomonadota</taxon>
        <taxon>Betaproteobacteria</taxon>
        <taxon>Burkholderiales</taxon>
        <taxon>Alcaligenaceae</taxon>
        <taxon>Achromobacter</taxon>
    </lineage>
</organism>
<evidence type="ECO:0000256" key="4">
    <source>
        <dbReference type="ARBA" id="ARBA00023163"/>
    </source>
</evidence>
<dbReference type="FunFam" id="1.10.10.10:FF:000001">
    <property type="entry name" value="LysR family transcriptional regulator"/>
    <property type="match status" value="1"/>
</dbReference>
<proteinExistence type="inferred from homology"/>
<evidence type="ECO:0000256" key="3">
    <source>
        <dbReference type="ARBA" id="ARBA00023125"/>
    </source>
</evidence>
<evidence type="ECO:0000313" key="6">
    <source>
        <dbReference type="EMBL" id="SSW70104.1"/>
    </source>
</evidence>
<dbReference type="Gene3D" id="1.10.10.10">
    <property type="entry name" value="Winged helix-like DNA-binding domain superfamily/Winged helix DNA-binding domain"/>
    <property type="match status" value="1"/>
</dbReference>
<accession>A0A446CQ78</accession>
<dbReference type="GO" id="GO:0003700">
    <property type="term" value="F:DNA-binding transcription factor activity"/>
    <property type="evidence" value="ECO:0007669"/>
    <property type="project" value="InterPro"/>
</dbReference>
<sequence>MQSSSEHLHHISTFVRVAEARGFTAAARRLGISTAAVSKSVARLENRLGVKLFNRTTRSISLTDDGEMFYRRCRDILSDLESAEAAVTRASVSPRGKLRVHSPIGLGRHIVMPSLSALTQRYPDLTIDVDLSDRTPDLAEEGIDAALRVGAPADSRLIARPLARSTFVTCASPAYLAARGAPRTPADLDDHNCLAYVVPQTGRYHEWEFMHEGRRCVYTPAGTLNVNNAEALLDAVIDGAGIARVASFVAAPAVLDGRLQLVLADCVAPGPVIHLVYLQNRHLSPRVRVFADMMAQVIPTEPPWETVLGLAPAG</sequence>
<dbReference type="RefSeq" id="WP_129242489.1">
    <property type="nucleotide sequence ID" value="NZ_UFQC01000021.1"/>
</dbReference>
<dbReference type="Gene3D" id="3.40.190.290">
    <property type="match status" value="1"/>
</dbReference>
<dbReference type="InterPro" id="IPR058163">
    <property type="entry name" value="LysR-type_TF_proteobact-type"/>
</dbReference>
<evidence type="ECO:0000259" key="5">
    <source>
        <dbReference type="PROSITE" id="PS50931"/>
    </source>
</evidence>
<dbReference type="FunFam" id="3.40.190.290:FF:000001">
    <property type="entry name" value="Transcriptional regulator, LysR family"/>
    <property type="match status" value="1"/>
</dbReference>
<keyword evidence="4" id="KW-0804">Transcription</keyword>
<name>A0A446CQ78_9BURK</name>
<evidence type="ECO:0000256" key="2">
    <source>
        <dbReference type="ARBA" id="ARBA00023015"/>
    </source>
</evidence>
<dbReference type="InterPro" id="IPR000847">
    <property type="entry name" value="LysR_HTH_N"/>
</dbReference>
<keyword evidence="2" id="KW-0805">Transcription regulation</keyword>
<dbReference type="OrthoDB" id="9110639at2"/>
<evidence type="ECO:0000256" key="1">
    <source>
        <dbReference type="ARBA" id="ARBA00009437"/>
    </source>
</evidence>
<evidence type="ECO:0000313" key="7">
    <source>
        <dbReference type="Proteomes" id="UP000289465"/>
    </source>
</evidence>
<dbReference type="Proteomes" id="UP000289465">
    <property type="component" value="Unassembled WGS sequence"/>
</dbReference>
<feature type="domain" description="HTH lysR-type" evidence="5">
    <location>
        <begin position="8"/>
        <end position="63"/>
    </location>
</feature>
<comment type="similarity">
    <text evidence="1">Belongs to the LysR transcriptional regulatory family.</text>
</comment>
<dbReference type="AlphaFoldDB" id="A0A446CQ78"/>
<dbReference type="PANTHER" id="PTHR30537">
    <property type="entry name" value="HTH-TYPE TRANSCRIPTIONAL REGULATOR"/>
    <property type="match status" value="1"/>
</dbReference>
<dbReference type="GO" id="GO:0006351">
    <property type="term" value="P:DNA-templated transcription"/>
    <property type="evidence" value="ECO:0007669"/>
    <property type="project" value="TreeGrafter"/>
</dbReference>
<keyword evidence="3" id="KW-0238">DNA-binding</keyword>
<dbReference type="InterPro" id="IPR005119">
    <property type="entry name" value="LysR_subst-bd"/>
</dbReference>
<dbReference type="EMBL" id="UFQC01000021">
    <property type="protein sequence ID" value="SSW70104.1"/>
    <property type="molecule type" value="Genomic_DNA"/>
</dbReference>
<dbReference type="PRINTS" id="PR00039">
    <property type="entry name" value="HTHLYSR"/>
</dbReference>
<dbReference type="Pfam" id="PF00126">
    <property type="entry name" value="HTH_1"/>
    <property type="match status" value="1"/>
</dbReference>
<dbReference type="SUPFAM" id="SSF46785">
    <property type="entry name" value="Winged helix' DNA-binding domain"/>
    <property type="match status" value="1"/>
</dbReference>
<dbReference type="Pfam" id="PF03466">
    <property type="entry name" value="LysR_substrate"/>
    <property type="match status" value="1"/>
</dbReference>
<dbReference type="InterPro" id="IPR036390">
    <property type="entry name" value="WH_DNA-bd_sf"/>
</dbReference>
<reference evidence="6 7" key="1">
    <citation type="submission" date="2018-07" db="EMBL/GenBank/DDBJ databases">
        <authorList>
            <person name="Peeters C."/>
        </authorList>
    </citation>
    <scope>NUCLEOTIDE SEQUENCE [LARGE SCALE GENOMIC DNA]</scope>
    <source>
        <strain evidence="6 7">LMG 30378</strain>
    </source>
</reference>
<dbReference type="PROSITE" id="PS50931">
    <property type="entry name" value="HTH_LYSR"/>
    <property type="match status" value="1"/>
</dbReference>
<dbReference type="PANTHER" id="PTHR30537:SF5">
    <property type="entry name" value="HTH-TYPE TRANSCRIPTIONAL ACTIVATOR TTDR-RELATED"/>
    <property type="match status" value="1"/>
</dbReference>
<dbReference type="SUPFAM" id="SSF53850">
    <property type="entry name" value="Periplasmic binding protein-like II"/>
    <property type="match status" value="1"/>
</dbReference>
<dbReference type="CDD" id="cd08422">
    <property type="entry name" value="PBP2_CrgA_like"/>
    <property type="match status" value="1"/>
</dbReference>